<gene>
    <name evidence="1" type="ORF">RchiOBHm_Chr0c01g0497711</name>
</gene>
<evidence type="ECO:0000313" key="2">
    <source>
        <dbReference type="Proteomes" id="UP000238479"/>
    </source>
</evidence>
<comment type="caution">
    <text evidence="1">The sequence shown here is derived from an EMBL/GenBank/DDBJ whole genome shotgun (WGS) entry which is preliminary data.</text>
</comment>
<dbReference type="AlphaFoldDB" id="A0A2P6SQU4"/>
<protein>
    <submittedName>
        <fullName evidence="1">Uncharacterized protein</fullName>
    </submittedName>
</protein>
<accession>A0A2P6SQU4</accession>
<sequence>MKAKRSISLEEYNAEDELRFQEKKREEKSAPTSLYNLSLLPPRKSEEESNPQNTRSHLMKFNCFPLLLRIWFNWEISFHLDMMSILVLLFHGDWALHTYSISFTPP</sequence>
<organism evidence="1 2">
    <name type="scientific">Rosa chinensis</name>
    <name type="common">China rose</name>
    <dbReference type="NCBI Taxonomy" id="74649"/>
    <lineage>
        <taxon>Eukaryota</taxon>
        <taxon>Viridiplantae</taxon>
        <taxon>Streptophyta</taxon>
        <taxon>Embryophyta</taxon>
        <taxon>Tracheophyta</taxon>
        <taxon>Spermatophyta</taxon>
        <taxon>Magnoliopsida</taxon>
        <taxon>eudicotyledons</taxon>
        <taxon>Gunneridae</taxon>
        <taxon>Pentapetalae</taxon>
        <taxon>rosids</taxon>
        <taxon>fabids</taxon>
        <taxon>Rosales</taxon>
        <taxon>Rosaceae</taxon>
        <taxon>Rosoideae</taxon>
        <taxon>Rosoideae incertae sedis</taxon>
        <taxon>Rosa</taxon>
    </lineage>
</organism>
<name>A0A2P6SQU4_ROSCH</name>
<dbReference type="Gramene" id="PRQ61060">
    <property type="protein sequence ID" value="PRQ61060"/>
    <property type="gene ID" value="RchiOBHm_Chr0c01g0497711"/>
</dbReference>
<proteinExistence type="predicted"/>
<evidence type="ECO:0000313" key="1">
    <source>
        <dbReference type="EMBL" id="PRQ61060.1"/>
    </source>
</evidence>
<reference evidence="1 2" key="1">
    <citation type="journal article" date="2018" name="Nat. Genet.">
        <title>The Rosa genome provides new insights in the design of modern roses.</title>
        <authorList>
            <person name="Bendahmane M."/>
        </authorList>
    </citation>
    <scope>NUCLEOTIDE SEQUENCE [LARGE SCALE GENOMIC DNA]</scope>
    <source>
        <strain evidence="2">cv. Old Blush</strain>
    </source>
</reference>
<dbReference type="EMBL" id="PDCK01000001">
    <property type="protein sequence ID" value="PRQ61060.1"/>
    <property type="molecule type" value="Genomic_DNA"/>
</dbReference>
<keyword evidence="2" id="KW-1185">Reference proteome</keyword>
<dbReference type="Proteomes" id="UP000238479">
    <property type="component" value="Unassembled WGS sequence"/>
</dbReference>